<proteinExistence type="predicted"/>
<keyword evidence="1" id="KW-0175">Coiled coil</keyword>
<dbReference type="EMBL" id="AAGUYM010000036">
    <property type="protein sequence ID" value="EBS2695444.1"/>
    <property type="molecule type" value="Genomic_DNA"/>
</dbReference>
<dbReference type="Proteomes" id="UP000839726">
    <property type="component" value="Unassembled WGS sequence"/>
</dbReference>
<feature type="coiled-coil region" evidence="1">
    <location>
        <begin position="46"/>
        <end position="73"/>
    </location>
</feature>
<reference evidence="2" key="1">
    <citation type="submission" date="2018-07" db="EMBL/GenBank/DDBJ databases">
        <authorList>
            <person name="Ashton P.M."/>
            <person name="Dallman T."/>
            <person name="Nair S."/>
            <person name="De Pinna E."/>
            <person name="Peters T."/>
            <person name="Grant K."/>
        </authorList>
    </citation>
    <scope>NUCLEOTIDE SEQUENCE [LARGE SCALE GENOMIC DNA]</scope>
    <source>
        <strain evidence="2">436933</strain>
    </source>
</reference>
<organism evidence="2">
    <name type="scientific">Salmonella newport</name>
    <dbReference type="NCBI Taxonomy" id="108619"/>
    <lineage>
        <taxon>Bacteria</taxon>
        <taxon>Pseudomonadati</taxon>
        <taxon>Pseudomonadota</taxon>
        <taxon>Gammaproteobacteria</taxon>
        <taxon>Enterobacterales</taxon>
        <taxon>Enterobacteriaceae</taxon>
        <taxon>Salmonella</taxon>
    </lineage>
</organism>
<evidence type="ECO:0000256" key="1">
    <source>
        <dbReference type="SAM" id="Coils"/>
    </source>
</evidence>
<comment type="caution">
    <text evidence="2">The sequence shown here is derived from an EMBL/GenBank/DDBJ whole genome shotgun (WGS) entry which is preliminary data.</text>
</comment>
<evidence type="ECO:0000313" key="2">
    <source>
        <dbReference type="EMBL" id="EBS2695444.1"/>
    </source>
</evidence>
<sequence length="133" mass="15701">MSNEHVNQYAERDAMQLDKDGGYYSRHIQAMTREGLHSKGDIAAELAWRDQQIEQLREKLKQAEEKNLRLLGFVDSYDWQRQRLHQAAEKVIAWNRQEAKDRYGDADKAESWACVRELRDAIKFCEQKETSND</sequence>
<dbReference type="AlphaFoldDB" id="A0A5U9KW77"/>
<evidence type="ECO:0008006" key="3">
    <source>
        <dbReference type="Google" id="ProtNLM"/>
    </source>
</evidence>
<gene>
    <name evidence="2" type="ORF">DRY71_22430</name>
</gene>
<name>A0A5U9KW77_SALNE</name>
<accession>A0A5U9KW77</accession>
<protein>
    <recommendedName>
        <fullName evidence="3">Ead/Ea22-like family protein</fullName>
    </recommendedName>
</protein>